<sequence>MTESEEKTAKVSDPNSPDYDKLDPHYDPTADSSSDYYVGPLADEAASGDEIRAGASAGTDALFNILGWGQTPLVLVKDQFTQKMYEAQLEKAREGLDKNLDIRKPGEPPSTVWANATHEQMQTAIADNADPAAVGETSEEWIRAGNDLASHQRNLAKAISASTANWEGEGGDAAREHLAGVGKWLGSTANGATLAGRQQQIHSQTLNETQKLMAANPPVAFSVQEANANLQKITDPHVYMAQLGKDLSTFKKQQDARDQAAKVMTEFDTTVGSAIATPAFPAPPKLATATRQLQGSPAGGGAGSPAGTLRDRMSPEGAEGTPFTAVSDRTRPDGLVASMDGTPQGVTGGPGGVSPFNSPTGGPGGGPGGPGGFPGGGGPGSGGPGSSPVMPNIGVPNGPTGGETYKPAASAGPNLPNLPKIDDSTRTTGYTPPSVTPPSFSPPNIPIPESGGPRPGGGLPFTPPNIPIPNGPNSGGPRPVMPNIPGPNGPNSGGPRPVMPNIPPVTRPGGIGERLTGPSFPDGNSYKGTPYNAPKLGMPNIPGGGGTGGTSGFGGGGGGTGAGGAGVGGAGRATGSLGMGGAFGAGAMDADGAAARAAGSGGKPGTPGGMAPMGGMAPAAGKGQGQEDKEHKVADYLESDDPSFFAADEVVAPPVIGDWKNKDWK</sequence>
<dbReference type="InterPro" id="IPR038332">
    <property type="entry name" value="PPE_sf"/>
</dbReference>
<reference evidence="2 3" key="1">
    <citation type="submission" date="2020-10" db="EMBL/GenBank/DDBJ databases">
        <title>Sequencing the genomes of 1000 actinobacteria strains.</title>
        <authorList>
            <person name="Klenk H.-P."/>
        </authorList>
    </citation>
    <scope>NUCLEOTIDE SEQUENCE [LARGE SCALE GENOMIC DNA]</scope>
    <source>
        <strain evidence="2 3">DSM 46661</strain>
    </source>
</reference>
<feature type="compositionally biased region" description="Pro residues" evidence="1">
    <location>
        <begin position="434"/>
        <end position="446"/>
    </location>
</feature>
<feature type="region of interest" description="Disordered" evidence="1">
    <location>
        <begin position="1"/>
        <end position="41"/>
    </location>
</feature>
<comment type="caution">
    <text evidence="2">The sequence shown here is derived from an EMBL/GenBank/DDBJ whole genome shotgun (WGS) entry which is preliminary data.</text>
</comment>
<feature type="region of interest" description="Disordered" evidence="1">
    <location>
        <begin position="289"/>
        <end position="582"/>
    </location>
</feature>
<proteinExistence type="predicted"/>
<evidence type="ECO:0000256" key="1">
    <source>
        <dbReference type="SAM" id="MobiDB-lite"/>
    </source>
</evidence>
<dbReference type="Proteomes" id="UP000656548">
    <property type="component" value="Unassembled WGS sequence"/>
</dbReference>
<organism evidence="2 3">
    <name type="scientific">Amycolatopsis roodepoortensis</name>
    <dbReference type="NCBI Taxonomy" id="700274"/>
    <lineage>
        <taxon>Bacteria</taxon>
        <taxon>Bacillati</taxon>
        <taxon>Actinomycetota</taxon>
        <taxon>Actinomycetes</taxon>
        <taxon>Pseudonocardiales</taxon>
        <taxon>Pseudonocardiaceae</taxon>
        <taxon>Amycolatopsis</taxon>
    </lineage>
</organism>
<feature type="compositionally biased region" description="Basic and acidic residues" evidence="1">
    <location>
        <begin position="18"/>
        <end position="28"/>
    </location>
</feature>
<evidence type="ECO:0000313" key="2">
    <source>
        <dbReference type="EMBL" id="MBE1581128.1"/>
    </source>
</evidence>
<feature type="compositionally biased region" description="Pro residues" evidence="1">
    <location>
        <begin position="497"/>
        <end position="506"/>
    </location>
</feature>
<feature type="compositionally biased region" description="Pro residues" evidence="1">
    <location>
        <begin position="461"/>
        <end position="470"/>
    </location>
</feature>
<protein>
    <recommendedName>
        <fullName evidence="4">PPE domain-containing protein</fullName>
    </recommendedName>
</protein>
<keyword evidence="3" id="KW-1185">Reference proteome</keyword>
<feature type="compositionally biased region" description="Gly residues" evidence="1">
    <location>
        <begin position="599"/>
        <end position="612"/>
    </location>
</feature>
<dbReference type="RefSeq" id="WP_192747540.1">
    <property type="nucleotide sequence ID" value="NZ_JADBEJ010000008.1"/>
</dbReference>
<feature type="region of interest" description="Disordered" evidence="1">
    <location>
        <begin position="595"/>
        <end position="630"/>
    </location>
</feature>
<feature type="compositionally biased region" description="Basic and acidic residues" evidence="1">
    <location>
        <begin position="1"/>
        <end position="10"/>
    </location>
</feature>
<feature type="compositionally biased region" description="Gly residues" evidence="1">
    <location>
        <begin position="361"/>
        <end position="385"/>
    </location>
</feature>
<dbReference type="EMBL" id="JADBEJ010000008">
    <property type="protein sequence ID" value="MBE1581128.1"/>
    <property type="molecule type" value="Genomic_DNA"/>
</dbReference>
<feature type="compositionally biased region" description="Gly residues" evidence="1">
    <location>
        <begin position="542"/>
        <end position="582"/>
    </location>
</feature>
<dbReference type="Gene3D" id="1.20.1260.20">
    <property type="entry name" value="PPE superfamily"/>
    <property type="match status" value="1"/>
</dbReference>
<gene>
    <name evidence="2" type="ORF">H4W30_008209</name>
</gene>
<evidence type="ECO:0000313" key="3">
    <source>
        <dbReference type="Proteomes" id="UP000656548"/>
    </source>
</evidence>
<name>A0ABR9LLL1_9PSEU</name>
<evidence type="ECO:0008006" key="4">
    <source>
        <dbReference type="Google" id="ProtNLM"/>
    </source>
</evidence>
<accession>A0ABR9LLL1</accession>
<feature type="compositionally biased region" description="Pro residues" evidence="1">
    <location>
        <begin position="479"/>
        <end position="488"/>
    </location>
</feature>